<feature type="transmembrane region" description="Helical" evidence="1">
    <location>
        <begin position="76"/>
        <end position="98"/>
    </location>
</feature>
<feature type="transmembrane region" description="Helical" evidence="1">
    <location>
        <begin position="138"/>
        <end position="155"/>
    </location>
</feature>
<dbReference type="Proteomes" id="UP001183777">
    <property type="component" value="Unassembled WGS sequence"/>
</dbReference>
<reference evidence="3" key="1">
    <citation type="submission" date="2023-07" db="EMBL/GenBank/DDBJ databases">
        <title>30 novel species of actinomycetes from the DSMZ collection.</title>
        <authorList>
            <person name="Nouioui I."/>
        </authorList>
    </citation>
    <scope>NUCLEOTIDE SEQUENCE [LARGE SCALE GENOMIC DNA]</scope>
    <source>
        <strain evidence="3">DSM 41770</strain>
    </source>
</reference>
<feature type="transmembrane region" description="Helical" evidence="1">
    <location>
        <begin position="167"/>
        <end position="186"/>
    </location>
</feature>
<keyword evidence="1" id="KW-0472">Membrane</keyword>
<protein>
    <submittedName>
        <fullName evidence="2">Uncharacterized protein</fullName>
    </submittedName>
</protein>
<accession>A0ABU2RK36</accession>
<name>A0ABU2RK36_9ACTN</name>
<keyword evidence="1" id="KW-0812">Transmembrane</keyword>
<gene>
    <name evidence="2" type="ORF">RM649_16350</name>
</gene>
<keyword evidence="3" id="KW-1185">Reference proteome</keyword>
<comment type="caution">
    <text evidence="2">The sequence shown here is derived from an EMBL/GenBank/DDBJ whole genome shotgun (WGS) entry which is preliminary data.</text>
</comment>
<keyword evidence="1" id="KW-1133">Transmembrane helix</keyword>
<sequence>MLGCLIAGRWAWARISAAGALAGAALSVPLALWSGGREGLSQNLPTVLGLAVAATAVLAAPPDLPPTAPRARRNATLTALALGVPLLVASTTVFQAVAGPGVVESARPEPVRVLLRFAPPVLAFPAALALARFRHGGTVAAAVVVAACALMYEYGLLASVPYDAGTLIGKVGFLTGLAALLIRLALRLRATRERPRAS</sequence>
<organism evidence="2 3">
    <name type="scientific">Streptomyces salyersiae</name>
    <dbReference type="NCBI Taxonomy" id="3075530"/>
    <lineage>
        <taxon>Bacteria</taxon>
        <taxon>Bacillati</taxon>
        <taxon>Actinomycetota</taxon>
        <taxon>Actinomycetes</taxon>
        <taxon>Kitasatosporales</taxon>
        <taxon>Streptomycetaceae</taxon>
        <taxon>Streptomyces</taxon>
    </lineage>
</organism>
<dbReference type="RefSeq" id="WP_311657181.1">
    <property type="nucleotide sequence ID" value="NZ_JAVREX010000006.1"/>
</dbReference>
<evidence type="ECO:0000313" key="2">
    <source>
        <dbReference type="EMBL" id="MDT0429203.1"/>
    </source>
</evidence>
<evidence type="ECO:0000313" key="3">
    <source>
        <dbReference type="Proteomes" id="UP001183777"/>
    </source>
</evidence>
<feature type="transmembrane region" description="Helical" evidence="1">
    <location>
        <begin position="12"/>
        <end position="32"/>
    </location>
</feature>
<proteinExistence type="predicted"/>
<feature type="transmembrane region" description="Helical" evidence="1">
    <location>
        <begin position="113"/>
        <end position="131"/>
    </location>
</feature>
<evidence type="ECO:0000256" key="1">
    <source>
        <dbReference type="SAM" id="Phobius"/>
    </source>
</evidence>
<dbReference type="EMBL" id="JAVREX010000006">
    <property type="protein sequence ID" value="MDT0429203.1"/>
    <property type="molecule type" value="Genomic_DNA"/>
</dbReference>